<dbReference type="Proteomes" id="UP001445076">
    <property type="component" value="Unassembled WGS sequence"/>
</dbReference>
<evidence type="ECO:0000259" key="1">
    <source>
        <dbReference type="PROSITE" id="PS50060"/>
    </source>
</evidence>
<evidence type="ECO:0000313" key="2">
    <source>
        <dbReference type="EMBL" id="KAK8747582.1"/>
    </source>
</evidence>
<dbReference type="AlphaFoldDB" id="A0AAW0Y755"/>
<dbReference type="Pfam" id="PF00629">
    <property type="entry name" value="MAM"/>
    <property type="match status" value="1"/>
</dbReference>
<dbReference type="Gene3D" id="2.60.120.200">
    <property type="match status" value="1"/>
</dbReference>
<organism evidence="2 3">
    <name type="scientific">Cherax quadricarinatus</name>
    <name type="common">Australian red claw crayfish</name>
    <dbReference type="NCBI Taxonomy" id="27406"/>
    <lineage>
        <taxon>Eukaryota</taxon>
        <taxon>Metazoa</taxon>
        <taxon>Ecdysozoa</taxon>
        <taxon>Arthropoda</taxon>
        <taxon>Crustacea</taxon>
        <taxon>Multicrustacea</taxon>
        <taxon>Malacostraca</taxon>
        <taxon>Eumalacostraca</taxon>
        <taxon>Eucarida</taxon>
        <taxon>Decapoda</taxon>
        <taxon>Pleocyemata</taxon>
        <taxon>Astacidea</taxon>
        <taxon>Parastacoidea</taxon>
        <taxon>Parastacidae</taxon>
        <taxon>Cherax</taxon>
    </lineage>
</organism>
<name>A0AAW0Y755_CHEQU</name>
<dbReference type="SUPFAM" id="SSF49899">
    <property type="entry name" value="Concanavalin A-like lectins/glucanases"/>
    <property type="match status" value="1"/>
</dbReference>
<feature type="non-terminal residue" evidence="2">
    <location>
        <position position="111"/>
    </location>
</feature>
<gene>
    <name evidence="2" type="ORF">OTU49_016473</name>
</gene>
<dbReference type="InterPro" id="IPR013320">
    <property type="entry name" value="ConA-like_dom_sf"/>
</dbReference>
<feature type="domain" description="MAM" evidence="1">
    <location>
        <begin position="1"/>
        <end position="50"/>
    </location>
</feature>
<dbReference type="GO" id="GO:0016020">
    <property type="term" value="C:membrane"/>
    <property type="evidence" value="ECO:0007669"/>
    <property type="project" value="InterPro"/>
</dbReference>
<dbReference type="EMBL" id="JARKIK010000014">
    <property type="protein sequence ID" value="KAK8747582.1"/>
    <property type="molecule type" value="Genomic_DNA"/>
</dbReference>
<comment type="caution">
    <text evidence="2">The sequence shown here is derived from an EMBL/GenBank/DDBJ whole genome shotgun (WGS) entry which is preliminary data.</text>
</comment>
<keyword evidence="3" id="KW-1185">Reference proteome</keyword>
<sequence>SQGDFWHLTSMNIQASSADYNAVIRAVWNESCQGIIAVDDIRLHSGSCVHNPSDPHALHDFEENGSSFSLISGGQVEWSTMSTGKEPDHTLGTLKGHFARADLSKYSAGEQ</sequence>
<protein>
    <recommendedName>
        <fullName evidence="1">MAM domain-containing protein</fullName>
    </recommendedName>
</protein>
<feature type="non-terminal residue" evidence="2">
    <location>
        <position position="1"/>
    </location>
</feature>
<reference evidence="2 3" key="1">
    <citation type="journal article" date="2024" name="BMC Genomics">
        <title>Genome assembly of redclaw crayfish (Cherax quadricarinatus) provides insights into its immune adaptation and hypoxia tolerance.</title>
        <authorList>
            <person name="Liu Z."/>
            <person name="Zheng J."/>
            <person name="Li H."/>
            <person name="Fang K."/>
            <person name="Wang S."/>
            <person name="He J."/>
            <person name="Zhou D."/>
            <person name="Weng S."/>
            <person name="Chi M."/>
            <person name="Gu Z."/>
            <person name="He J."/>
            <person name="Li F."/>
            <person name="Wang M."/>
        </authorList>
    </citation>
    <scope>NUCLEOTIDE SEQUENCE [LARGE SCALE GENOMIC DNA]</scope>
    <source>
        <strain evidence="2">ZL_2023a</strain>
    </source>
</reference>
<dbReference type="PROSITE" id="PS50060">
    <property type="entry name" value="MAM_2"/>
    <property type="match status" value="1"/>
</dbReference>
<evidence type="ECO:0000313" key="3">
    <source>
        <dbReference type="Proteomes" id="UP001445076"/>
    </source>
</evidence>
<accession>A0AAW0Y755</accession>
<proteinExistence type="predicted"/>
<dbReference type="InterPro" id="IPR000998">
    <property type="entry name" value="MAM_dom"/>
</dbReference>